<feature type="compositionally biased region" description="Basic and acidic residues" evidence="1">
    <location>
        <begin position="142"/>
        <end position="152"/>
    </location>
</feature>
<accession>A0A9W9R5J6</accession>
<sequence>MPGTLDEALAFGPRPRRPEAMCIFTDDDTLPTCVTNSSRSTRSTREKSLPETPVYKMAKSPQPRSFHQRPPVLASNRKTPLQHSLKPPQPAASVRDIPGNGGGKENIPPGMSVRANSKSKSTGSPRHQMSRRVESNLVPAKGSRDRSGNIQREAKTRGLITQAGSTPSRVLKPGHAVTLNIQAPVSSPRAPQSFPNNQIANIVVEVARAYWMLLGDVDQKRSCFTFERNRDQSAVIIQRAWRSCIKRKQEHERATATAKMERAANVIARWWRGVKPSKKPEKTPRRKIRTQNATTRQSRGRLGLRRL</sequence>
<reference evidence="2" key="1">
    <citation type="submission" date="2022-12" db="EMBL/GenBank/DDBJ databases">
        <authorList>
            <person name="Petersen C."/>
        </authorList>
    </citation>
    <scope>NUCLEOTIDE SEQUENCE</scope>
    <source>
        <strain evidence="2">IBT 35673</strain>
    </source>
</reference>
<feature type="compositionally biased region" description="Polar residues" evidence="1">
    <location>
        <begin position="114"/>
        <end position="127"/>
    </location>
</feature>
<protein>
    <submittedName>
        <fullName evidence="2">Uncharacterized protein</fullName>
    </submittedName>
</protein>
<evidence type="ECO:0000313" key="2">
    <source>
        <dbReference type="EMBL" id="KAJ5352979.1"/>
    </source>
</evidence>
<proteinExistence type="predicted"/>
<dbReference type="AlphaFoldDB" id="A0A9W9R5J6"/>
<feature type="region of interest" description="Disordered" evidence="1">
    <location>
        <begin position="1"/>
        <end position="152"/>
    </location>
</feature>
<name>A0A9W9R5J6_PENBR</name>
<dbReference type="InterPro" id="IPR000048">
    <property type="entry name" value="IQ_motif_EF-hand-BS"/>
</dbReference>
<feature type="compositionally biased region" description="Basic residues" evidence="1">
    <location>
        <begin position="298"/>
        <end position="307"/>
    </location>
</feature>
<evidence type="ECO:0000256" key="1">
    <source>
        <dbReference type="SAM" id="MobiDB-lite"/>
    </source>
</evidence>
<gene>
    <name evidence="2" type="ORF">N7452_001953</name>
</gene>
<dbReference type="Proteomes" id="UP001147695">
    <property type="component" value="Unassembled WGS sequence"/>
</dbReference>
<dbReference type="EMBL" id="JAPZBQ010000001">
    <property type="protein sequence ID" value="KAJ5352979.1"/>
    <property type="molecule type" value="Genomic_DNA"/>
</dbReference>
<dbReference type="Pfam" id="PF00612">
    <property type="entry name" value="IQ"/>
    <property type="match status" value="1"/>
</dbReference>
<evidence type="ECO:0000313" key="3">
    <source>
        <dbReference type="Proteomes" id="UP001147695"/>
    </source>
</evidence>
<feature type="region of interest" description="Disordered" evidence="1">
    <location>
        <begin position="274"/>
        <end position="307"/>
    </location>
</feature>
<organism evidence="2 3">
    <name type="scientific">Penicillium brevicompactum</name>
    <dbReference type="NCBI Taxonomy" id="5074"/>
    <lineage>
        <taxon>Eukaryota</taxon>
        <taxon>Fungi</taxon>
        <taxon>Dikarya</taxon>
        <taxon>Ascomycota</taxon>
        <taxon>Pezizomycotina</taxon>
        <taxon>Eurotiomycetes</taxon>
        <taxon>Eurotiomycetidae</taxon>
        <taxon>Eurotiales</taxon>
        <taxon>Aspergillaceae</taxon>
        <taxon>Penicillium</taxon>
    </lineage>
</organism>
<reference evidence="2" key="2">
    <citation type="journal article" date="2023" name="IMA Fungus">
        <title>Comparative genomic study of the Penicillium genus elucidates a diverse pangenome and 15 lateral gene transfer events.</title>
        <authorList>
            <person name="Petersen C."/>
            <person name="Sorensen T."/>
            <person name="Nielsen M.R."/>
            <person name="Sondergaard T.E."/>
            <person name="Sorensen J.L."/>
            <person name="Fitzpatrick D.A."/>
            <person name="Frisvad J.C."/>
            <person name="Nielsen K.L."/>
        </authorList>
    </citation>
    <scope>NUCLEOTIDE SEQUENCE</scope>
    <source>
        <strain evidence="2">IBT 35673</strain>
    </source>
</reference>
<comment type="caution">
    <text evidence="2">The sequence shown here is derived from an EMBL/GenBank/DDBJ whole genome shotgun (WGS) entry which is preliminary data.</text>
</comment>